<dbReference type="PANTHER" id="PTHR43166:SF35">
    <property type="entry name" value="L-CYSTINE IMPORT ATP-BINDING PROTEIN TCYN"/>
    <property type="match status" value="1"/>
</dbReference>
<keyword evidence="9" id="KW-1185">Reference proteome</keyword>
<keyword evidence="4" id="KW-0547">Nucleotide-binding</keyword>
<dbReference type="EMBL" id="JACHND010000001">
    <property type="protein sequence ID" value="MBB4699448.1"/>
    <property type="molecule type" value="Genomic_DNA"/>
</dbReference>
<organism evidence="8 9">
    <name type="scientific">Sphaerisporangium siamense</name>
    <dbReference type="NCBI Taxonomy" id="795645"/>
    <lineage>
        <taxon>Bacteria</taxon>
        <taxon>Bacillati</taxon>
        <taxon>Actinomycetota</taxon>
        <taxon>Actinomycetes</taxon>
        <taxon>Streptosporangiales</taxon>
        <taxon>Streptosporangiaceae</taxon>
        <taxon>Sphaerisporangium</taxon>
    </lineage>
</organism>
<comment type="caution">
    <text evidence="8">The sequence shown here is derived from an EMBL/GenBank/DDBJ whole genome shotgun (WGS) entry which is preliminary data.</text>
</comment>
<dbReference type="InterPro" id="IPR030679">
    <property type="entry name" value="ABC_ATPase_HisP-typ"/>
</dbReference>
<dbReference type="Proteomes" id="UP000542210">
    <property type="component" value="Unassembled WGS sequence"/>
</dbReference>
<dbReference type="PIRSF" id="PIRSF039085">
    <property type="entry name" value="ABC_ATPase_HisP"/>
    <property type="match status" value="1"/>
</dbReference>
<evidence type="ECO:0000313" key="8">
    <source>
        <dbReference type="EMBL" id="MBB4699448.1"/>
    </source>
</evidence>
<dbReference type="EC" id="3.6.3.-" evidence="8"/>
<dbReference type="InterPro" id="IPR027417">
    <property type="entry name" value="P-loop_NTPase"/>
</dbReference>
<evidence type="ECO:0000256" key="3">
    <source>
        <dbReference type="ARBA" id="ARBA00022475"/>
    </source>
</evidence>
<dbReference type="SUPFAM" id="SSF52540">
    <property type="entry name" value="P-loop containing nucleoside triphosphate hydrolases"/>
    <property type="match status" value="1"/>
</dbReference>
<keyword evidence="3" id="KW-1003">Cell membrane</keyword>
<keyword evidence="2" id="KW-0813">Transport</keyword>
<evidence type="ECO:0000256" key="6">
    <source>
        <dbReference type="ARBA" id="ARBA00023136"/>
    </source>
</evidence>
<dbReference type="GO" id="GO:0015424">
    <property type="term" value="F:ABC-type amino acid transporter activity"/>
    <property type="evidence" value="ECO:0007669"/>
    <property type="project" value="InterPro"/>
</dbReference>
<keyword evidence="6" id="KW-0472">Membrane</keyword>
<proteinExistence type="predicted"/>
<dbReference type="SMART" id="SM00382">
    <property type="entry name" value="AAA"/>
    <property type="match status" value="1"/>
</dbReference>
<dbReference type="GO" id="GO:0005886">
    <property type="term" value="C:plasma membrane"/>
    <property type="evidence" value="ECO:0007669"/>
    <property type="project" value="UniProtKB-SubCell"/>
</dbReference>
<gene>
    <name evidence="8" type="ORF">BJ982_000992</name>
</gene>
<name>A0A7W7D3A1_9ACTN</name>
<dbReference type="Gene3D" id="3.40.50.300">
    <property type="entry name" value="P-loop containing nucleotide triphosphate hydrolases"/>
    <property type="match status" value="1"/>
</dbReference>
<keyword evidence="8" id="KW-0378">Hydrolase</keyword>
<evidence type="ECO:0000256" key="2">
    <source>
        <dbReference type="ARBA" id="ARBA00022448"/>
    </source>
</evidence>
<dbReference type="PANTHER" id="PTHR43166">
    <property type="entry name" value="AMINO ACID IMPORT ATP-BINDING PROTEIN"/>
    <property type="match status" value="1"/>
</dbReference>
<keyword evidence="5 8" id="KW-0067">ATP-binding</keyword>
<dbReference type="GO" id="GO:0005524">
    <property type="term" value="F:ATP binding"/>
    <property type="evidence" value="ECO:0007669"/>
    <property type="project" value="UniProtKB-KW"/>
</dbReference>
<evidence type="ECO:0000313" key="9">
    <source>
        <dbReference type="Proteomes" id="UP000542210"/>
    </source>
</evidence>
<dbReference type="AlphaFoldDB" id="A0A7W7D3A1"/>
<protein>
    <submittedName>
        <fullName evidence="8">Cystine transport system ATP-binding protein</fullName>
        <ecNumber evidence="8">3.6.3.-</ecNumber>
    </submittedName>
</protein>
<evidence type="ECO:0000256" key="1">
    <source>
        <dbReference type="ARBA" id="ARBA00004202"/>
    </source>
</evidence>
<dbReference type="PROSITE" id="PS50893">
    <property type="entry name" value="ABC_TRANSPORTER_2"/>
    <property type="match status" value="1"/>
</dbReference>
<sequence>MNAVAIEARGLHKRFGERQVLKSVDLTVRAGEVVAVMGPSGAGKTTLIRCLTMLERPDAGTIRVQGRTVDCSSPPDRHQRRAIRDIRIRTATVFQEFHLFPHLTVLENVIEGPVAVRRLPRSYAVEVGERLLARLGIGDRRDQYPARLSGGQRQRVAIARAMAMDPEVILFDEPTSALDPELGDALLATMRGLTARGIAMVLVTHDVAFAGRIADRVVFMDAGYILEDHPPRVFFSDPSTARAKSFLRLMPDPETPPPALENTS</sequence>
<dbReference type="RefSeq" id="WP_184876981.1">
    <property type="nucleotide sequence ID" value="NZ_BOOV01000024.1"/>
</dbReference>
<dbReference type="InterPro" id="IPR050086">
    <property type="entry name" value="MetN_ABC_transporter-like"/>
</dbReference>
<dbReference type="InterPro" id="IPR003593">
    <property type="entry name" value="AAA+_ATPase"/>
</dbReference>
<dbReference type="PROSITE" id="PS00211">
    <property type="entry name" value="ABC_TRANSPORTER_1"/>
    <property type="match status" value="1"/>
</dbReference>
<dbReference type="GO" id="GO:0016887">
    <property type="term" value="F:ATP hydrolysis activity"/>
    <property type="evidence" value="ECO:0007669"/>
    <property type="project" value="InterPro"/>
</dbReference>
<evidence type="ECO:0000256" key="5">
    <source>
        <dbReference type="ARBA" id="ARBA00022840"/>
    </source>
</evidence>
<feature type="domain" description="ABC transporter" evidence="7">
    <location>
        <begin position="6"/>
        <end position="247"/>
    </location>
</feature>
<accession>A0A7W7D3A1</accession>
<evidence type="ECO:0000256" key="4">
    <source>
        <dbReference type="ARBA" id="ARBA00022741"/>
    </source>
</evidence>
<dbReference type="InterPro" id="IPR003439">
    <property type="entry name" value="ABC_transporter-like_ATP-bd"/>
</dbReference>
<dbReference type="Pfam" id="PF00005">
    <property type="entry name" value="ABC_tran"/>
    <property type="match status" value="1"/>
</dbReference>
<evidence type="ECO:0000259" key="7">
    <source>
        <dbReference type="PROSITE" id="PS50893"/>
    </source>
</evidence>
<dbReference type="InterPro" id="IPR017871">
    <property type="entry name" value="ABC_transporter-like_CS"/>
</dbReference>
<comment type="subcellular location">
    <subcellularLocation>
        <location evidence="1">Cell membrane</location>
        <topology evidence="1">Peripheral membrane protein</topology>
    </subcellularLocation>
</comment>
<reference evidence="8 9" key="1">
    <citation type="submission" date="2020-08" db="EMBL/GenBank/DDBJ databases">
        <title>Sequencing the genomes of 1000 actinobacteria strains.</title>
        <authorList>
            <person name="Klenk H.-P."/>
        </authorList>
    </citation>
    <scope>NUCLEOTIDE SEQUENCE [LARGE SCALE GENOMIC DNA]</scope>
    <source>
        <strain evidence="8 9">DSM 45784</strain>
    </source>
</reference>